<dbReference type="Pfam" id="PF06527">
    <property type="entry name" value="TniQ"/>
    <property type="match status" value="1"/>
</dbReference>
<evidence type="ECO:0000259" key="1">
    <source>
        <dbReference type="Pfam" id="PF06527"/>
    </source>
</evidence>
<evidence type="ECO:0000313" key="2">
    <source>
        <dbReference type="EMBL" id="RBP00121.1"/>
    </source>
</evidence>
<dbReference type="EMBL" id="QNRK01000074">
    <property type="protein sequence ID" value="RBP00121.1"/>
    <property type="molecule type" value="Genomic_DNA"/>
</dbReference>
<accession>A0A366ECI2</accession>
<dbReference type="InterPro" id="IPR009492">
    <property type="entry name" value="TniQ"/>
</dbReference>
<comment type="caution">
    <text evidence="2">The sequence shown here is derived from an EMBL/GenBank/DDBJ whole genome shotgun (WGS) entry which is preliminary data.</text>
</comment>
<feature type="domain" description="TniQ" evidence="1">
    <location>
        <begin position="14"/>
        <end position="138"/>
    </location>
</feature>
<sequence length="298" mass="33146">MSGGIEANAKPLPVVLKAARDELLSSWLARHARFYGVTGPFFAKWLGLGDIRLSTLDHRLGLGQVTRLAEKFRCDPTALIDMTHIDKRDGRVGELISRGRQPQICHNCADRYAQDGAEGAVSKHWSKAWRITCPVCGVALTDTNEHRGSRVTLLETTPFEGLWPEAVAGEWIVEKYLSDERREEQSPIAILRLLLVQTWKPIAGDHEHPVVGWVLGTLFPEFDARARPIKRLVTHAAIATLPIEFRPALLAGLARVAADPAVIHDLRKATLLRGQRNFDKFCREAKLELPEAAASSHQ</sequence>
<dbReference type="RefSeq" id="WP_113894189.1">
    <property type="nucleotide sequence ID" value="NZ_QNRK01000074.1"/>
</dbReference>
<keyword evidence="3" id="KW-1185">Reference proteome</keyword>
<dbReference type="AlphaFoldDB" id="A0A366ECI2"/>
<evidence type="ECO:0000313" key="3">
    <source>
        <dbReference type="Proteomes" id="UP000253529"/>
    </source>
</evidence>
<reference evidence="2 3" key="1">
    <citation type="submission" date="2018-06" db="EMBL/GenBank/DDBJ databases">
        <title>Genomic Encyclopedia of Type Strains, Phase IV (KMG-IV): sequencing the most valuable type-strain genomes for metagenomic binning, comparative biology and taxonomic classification.</title>
        <authorList>
            <person name="Goeker M."/>
        </authorList>
    </citation>
    <scope>NUCLEOTIDE SEQUENCE [LARGE SCALE GENOMIC DNA]</scope>
    <source>
        <strain evidence="2 3">DSM 24875</strain>
    </source>
</reference>
<protein>
    <submittedName>
        <fullName evidence="2">TniQ protein</fullName>
    </submittedName>
</protein>
<gene>
    <name evidence="2" type="ORF">DFR50_1741</name>
</gene>
<proteinExistence type="predicted"/>
<dbReference type="OrthoDB" id="7820794at2"/>
<organism evidence="2 3">
    <name type="scientific">Roseiarcus fermentans</name>
    <dbReference type="NCBI Taxonomy" id="1473586"/>
    <lineage>
        <taxon>Bacteria</taxon>
        <taxon>Pseudomonadati</taxon>
        <taxon>Pseudomonadota</taxon>
        <taxon>Alphaproteobacteria</taxon>
        <taxon>Hyphomicrobiales</taxon>
        <taxon>Roseiarcaceae</taxon>
        <taxon>Roseiarcus</taxon>
    </lineage>
</organism>
<name>A0A366ECI2_9HYPH</name>
<dbReference type="Proteomes" id="UP000253529">
    <property type="component" value="Unassembled WGS sequence"/>
</dbReference>